<dbReference type="PROSITE" id="PS51257">
    <property type="entry name" value="PROKAR_LIPOPROTEIN"/>
    <property type="match status" value="1"/>
</dbReference>
<evidence type="ECO:0000256" key="1">
    <source>
        <dbReference type="SAM" id="MobiDB-lite"/>
    </source>
</evidence>
<accession>A0A0F7LA85</accession>
<sequence>MPARGSPGPCCAGCCICPPVGCAGSFACPGGAPDAESVDHQKSTEPLSVLRPTVRERSRDGRQLGHRRRVVVRGQRTGGITTSGDRVPSSPAAATRSTHPRPRKCRHRQQDDPRRDRDRADISVRVPDGTQHRLSGAGPHVAG</sequence>
<protein>
    <submittedName>
        <fullName evidence="2">Uncharacterized protein</fullName>
    </submittedName>
</protein>
<dbReference type="EMBL" id="KR029603">
    <property type="protein sequence ID" value="AKH48438.1"/>
    <property type="molecule type" value="Genomic_DNA"/>
</dbReference>
<organism evidence="2">
    <name type="scientific">uncultured marine virus</name>
    <dbReference type="NCBI Taxonomy" id="186617"/>
    <lineage>
        <taxon>Viruses</taxon>
        <taxon>environmental samples</taxon>
    </lineage>
</organism>
<feature type="compositionally biased region" description="Basic residues" evidence="1">
    <location>
        <begin position="98"/>
        <end position="107"/>
    </location>
</feature>
<feature type="compositionally biased region" description="Basic and acidic residues" evidence="1">
    <location>
        <begin position="108"/>
        <end position="122"/>
    </location>
</feature>
<proteinExistence type="predicted"/>
<reference evidence="2" key="2">
    <citation type="submission" date="2015-03" db="EMBL/GenBank/DDBJ databases">
        <authorList>
            <person name="Chow C.-E.T."/>
            <person name="Winget D.M."/>
            <person name="White R.A.III."/>
            <person name="Hallam S.J."/>
            <person name="Suttle C.A."/>
        </authorList>
    </citation>
    <scope>NUCLEOTIDE SEQUENCE</scope>
    <source>
        <strain evidence="2">Oxic1_8</strain>
    </source>
</reference>
<evidence type="ECO:0000313" key="2">
    <source>
        <dbReference type="EMBL" id="AKH48438.1"/>
    </source>
</evidence>
<feature type="region of interest" description="Disordered" evidence="1">
    <location>
        <begin position="32"/>
        <end position="143"/>
    </location>
</feature>
<reference evidence="2" key="1">
    <citation type="journal article" date="2015" name="Front. Microbiol.">
        <title>Combining genomic sequencing methods to explore viral diversity and reveal potential virus-host interactions.</title>
        <authorList>
            <person name="Chow C.E."/>
            <person name="Winget D.M."/>
            <person name="White R.A.III."/>
            <person name="Hallam S.J."/>
            <person name="Suttle C.A."/>
        </authorList>
    </citation>
    <scope>NUCLEOTIDE SEQUENCE</scope>
    <source>
        <strain evidence="2">Oxic1_8</strain>
    </source>
</reference>
<name>A0A0F7LA85_9VIRU</name>
<feature type="compositionally biased region" description="Basic and acidic residues" evidence="1">
    <location>
        <begin position="53"/>
        <end position="63"/>
    </location>
</feature>